<keyword evidence="3" id="KW-0333">Golgi apparatus</keyword>
<evidence type="ECO:0000256" key="3">
    <source>
        <dbReference type="ARBA" id="ARBA00023034"/>
    </source>
</evidence>
<evidence type="ECO:0000313" key="10">
    <source>
        <dbReference type="Ensembl" id="ENSHCOP00000018757.1"/>
    </source>
</evidence>
<dbReference type="Pfam" id="PF06702">
    <property type="entry name" value="Fam20C"/>
    <property type="match status" value="1"/>
</dbReference>
<dbReference type="Ensembl" id="ENSHCOT00000010451.1">
    <property type="protein sequence ID" value="ENSHCOP00000018757.1"/>
    <property type="gene ID" value="ENSHCOG00000003557.1"/>
</dbReference>
<keyword evidence="11" id="KW-1185">Reference proteome</keyword>
<evidence type="ECO:0000256" key="7">
    <source>
        <dbReference type="PIRSR" id="PIRSR624869-2"/>
    </source>
</evidence>
<feature type="binding site" evidence="7">
    <location>
        <position position="361"/>
    </location>
    <ligand>
        <name>ATP</name>
        <dbReference type="ChEBI" id="CHEBI:30616"/>
    </ligand>
</feature>
<evidence type="ECO:0000313" key="11">
    <source>
        <dbReference type="Proteomes" id="UP000264820"/>
    </source>
</evidence>
<dbReference type="GO" id="GO:0070166">
    <property type="term" value="P:enamel mineralization"/>
    <property type="evidence" value="ECO:0007669"/>
    <property type="project" value="TreeGrafter"/>
</dbReference>
<sequence>MMWRMRRRSRTICLSLALVFIFLHLLLMFVSLSLYHQPCDPPPLTRTPFAKHLANKSYDFTTVAVVAESTDGPRRHSPGVPLDHFQGGRIKAPIVEPLASSLAKLQALFNHPLYNAPMSAVQDEDLLLKVIPKLRSERSSQMWVSRSQESYDNAHWNSSSDSHPPWLRFHLAISRWQLYPHPDPNMESVIQQLATHRIVSSVQKTGGTQLKLVMSFPNYGQAMFKPMKQERDDETNYNLYYFSDFERHNAEIGAFHLDRILGYRRVPPVVGRQVDVVKEIKDITTDRKLARTLLASDVYFRWETEPDYCTAIKKTAPYDKGTRLVDFIDMVILDFLMSNMDRHHYETFEKFGNDTFLLHLDNGRAFGRHSKDEPSILVPLEQCCRIRRSTWLRLRLLSLPQYRLSDVMRASLSQDPLHGVAPLLTEPHLSALDRRLKAVLDAVSRCMEKRSEGGGAEVIYDDIGHLKDM</sequence>
<keyword evidence="5" id="KW-0325">Glycoprotein</keyword>
<dbReference type="InterPro" id="IPR024869">
    <property type="entry name" value="FAM20"/>
</dbReference>
<evidence type="ECO:0000256" key="1">
    <source>
        <dbReference type="ARBA" id="ARBA00004555"/>
    </source>
</evidence>
<keyword evidence="8" id="KW-0464">Manganese</keyword>
<evidence type="ECO:0000259" key="9">
    <source>
        <dbReference type="Pfam" id="PF06702"/>
    </source>
</evidence>
<evidence type="ECO:0000256" key="5">
    <source>
        <dbReference type="ARBA" id="ARBA00023180"/>
    </source>
</evidence>
<reference evidence="10" key="2">
    <citation type="submission" date="2025-09" db="UniProtKB">
        <authorList>
            <consortium name="Ensembl"/>
        </authorList>
    </citation>
    <scope>IDENTIFICATION</scope>
</reference>
<accession>A0A3Q2YYM5</accession>
<keyword evidence="7" id="KW-0067">ATP-binding</keyword>
<dbReference type="Proteomes" id="UP000264820">
    <property type="component" value="Unplaced"/>
</dbReference>
<dbReference type="GO" id="GO:0046872">
    <property type="term" value="F:metal ion binding"/>
    <property type="evidence" value="ECO:0007669"/>
    <property type="project" value="UniProtKB-KW"/>
</dbReference>
<name>A0A3Q2YYM5_HIPCM</name>
<dbReference type="PANTHER" id="PTHR12450:SF25">
    <property type="entry name" value="FAM20 C-TERMINAL DOMAIN-CONTAINING PROTEIN"/>
    <property type="match status" value="1"/>
</dbReference>
<keyword evidence="4" id="KW-1015">Disulfide bond</keyword>
<dbReference type="GO" id="GO:0016773">
    <property type="term" value="F:phosphotransferase activity, alcohol group as acceptor"/>
    <property type="evidence" value="ECO:0007669"/>
    <property type="project" value="TreeGrafter"/>
</dbReference>
<dbReference type="GO" id="GO:0071391">
    <property type="term" value="P:cellular response to estrogen stimulus"/>
    <property type="evidence" value="ECO:0007669"/>
    <property type="project" value="Ensembl"/>
</dbReference>
<evidence type="ECO:0000256" key="4">
    <source>
        <dbReference type="ARBA" id="ARBA00023157"/>
    </source>
</evidence>
<dbReference type="AlphaFoldDB" id="A0A3Q2YYM5"/>
<dbReference type="GO" id="GO:0005524">
    <property type="term" value="F:ATP binding"/>
    <property type="evidence" value="ECO:0007669"/>
    <property type="project" value="UniProtKB-KW"/>
</dbReference>
<dbReference type="GeneTree" id="ENSGT00950000182951"/>
<dbReference type="PANTHER" id="PTHR12450">
    <property type="entry name" value="DENTIN MATRIX PROTEIN 4 PROTEIN FAM20"/>
    <property type="match status" value="1"/>
</dbReference>
<dbReference type="STRING" id="109280.ENSHCOP00000018757"/>
<feature type="binding site" evidence="8">
    <location>
        <position position="246"/>
    </location>
    <ligand>
        <name>Mn(2+)</name>
        <dbReference type="ChEBI" id="CHEBI:29035"/>
    </ligand>
</feature>
<comment type="similarity">
    <text evidence="2">Belongs to the FAM20 family.</text>
</comment>
<comment type="subcellular location">
    <subcellularLocation>
        <location evidence="1">Golgi apparatus</location>
    </subcellularLocation>
</comment>
<reference evidence="10" key="1">
    <citation type="submission" date="2025-08" db="UniProtKB">
        <authorList>
            <consortium name="Ensembl"/>
        </authorList>
    </citation>
    <scope>IDENTIFICATION</scope>
</reference>
<keyword evidence="8" id="KW-0479">Metal-binding</keyword>
<evidence type="ECO:0000256" key="6">
    <source>
        <dbReference type="PIRSR" id="PIRSR624869-1"/>
    </source>
</evidence>
<feature type="binding site" evidence="8">
    <location>
        <position position="361"/>
    </location>
    <ligand>
        <name>Mn(2+)</name>
        <dbReference type="ChEBI" id="CHEBI:29035"/>
    </ligand>
</feature>
<feature type="domain" description="FAM20 C-terminal" evidence="9">
    <location>
        <begin position="300"/>
        <end position="452"/>
    </location>
</feature>
<comment type="cofactor">
    <cofactor evidence="8">
        <name>Mn(2+)</name>
        <dbReference type="ChEBI" id="CHEBI:29035"/>
    </cofactor>
</comment>
<dbReference type="GO" id="GO:0005794">
    <property type="term" value="C:Golgi apparatus"/>
    <property type="evidence" value="ECO:0007669"/>
    <property type="project" value="UniProtKB-SubCell"/>
</dbReference>
<proteinExistence type="inferred from homology"/>
<evidence type="ECO:0000256" key="8">
    <source>
        <dbReference type="PIRSR" id="PIRSR624869-3"/>
    </source>
</evidence>
<feature type="binding site" evidence="7">
    <location>
        <position position="209"/>
    </location>
    <ligand>
        <name>ATP</name>
        <dbReference type="ChEBI" id="CHEBI:30616"/>
    </ligand>
</feature>
<feature type="active site" evidence="6">
    <location>
        <position position="341"/>
    </location>
</feature>
<feature type="binding site" evidence="7">
    <location>
        <position position="246"/>
    </location>
    <ligand>
        <name>ATP</name>
        <dbReference type="ChEBI" id="CHEBI:30616"/>
    </ligand>
</feature>
<dbReference type="InterPro" id="IPR009581">
    <property type="entry name" value="FAM20_C"/>
</dbReference>
<feature type="binding site" evidence="7">
    <location>
        <position position="346"/>
    </location>
    <ligand>
        <name>ATP</name>
        <dbReference type="ChEBI" id="CHEBI:30616"/>
    </ligand>
</feature>
<protein>
    <submittedName>
        <fullName evidence="10">Family with sequence similarity 20 member C, like</fullName>
    </submittedName>
</protein>
<evidence type="ECO:0000256" key="2">
    <source>
        <dbReference type="ARBA" id="ARBA00006557"/>
    </source>
</evidence>
<feature type="binding site" evidence="7">
    <location>
        <position position="225"/>
    </location>
    <ligand>
        <name>ATP</name>
        <dbReference type="ChEBI" id="CHEBI:30616"/>
    </ligand>
</feature>
<organism evidence="10 11">
    <name type="scientific">Hippocampus comes</name>
    <name type="common">Tiger tail seahorse</name>
    <dbReference type="NCBI Taxonomy" id="109280"/>
    <lineage>
        <taxon>Eukaryota</taxon>
        <taxon>Metazoa</taxon>
        <taxon>Chordata</taxon>
        <taxon>Craniata</taxon>
        <taxon>Vertebrata</taxon>
        <taxon>Euteleostomi</taxon>
        <taxon>Actinopterygii</taxon>
        <taxon>Neopterygii</taxon>
        <taxon>Teleostei</taxon>
        <taxon>Neoteleostei</taxon>
        <taxon>Acanthomorphata</taxon>
        <taxon>Syngnathiaria</taxon>
        <taxon>Syngnathiformes</taxon>
        <taxon>Syngnathoidei</taxon>
        <taxon>Syngnathidae</taxon>
        <taxon>Hippocampus</taxon>
    </lineage>
</organism>
<dbReference type="OMA" id="RQCCIIK"/>
<keyword evidence="7" id="KW-0547">Nucleotide-binding</keyword>